<dbReference type="VEuPathDB" id="FungiDB:H310_01150"/>
<dbReference type="SUPFAM" id="SSF51197">
    <property type="entry name" value="Clavaminate synthase-like"/>
    <property type="match status" value="1"/>
</dbReference>
<dbReference type="Gene3D" id="2.60.120.620">
    <property type="entry name" value="q2cbj1_9rhob like domain"/>
    <property type="match status" value="1"/>
</dbReference>
<keyword evidence="2" id="KW-1185">Reference proteome</keyword>
<gene>
    <name evidence="1" type="ORF">DYB32_001142</name>
</gene>
<dbReference type="PANTHER" id="PTHR31630">
    <property type="entry name" value="PHYTANOYL-COA DIOXYGENASE-RELATED-RELATED"/>
    <property type="match status" value="1"/>
</dbReference>
<evidence type="ECO:0000313" key="1">
    <source>
        <dbReference type="EMBL" id="RHY34104.1"/>
    </source>
</evidence>
<sequence>MEFYPAYAASDKEGYVEAFKRDGFVVIDNVLTGAECEASCGEIWDYLEHNGRVNRDDATTWGNDAWPREVCRNGGFVGRFPYWKRMKKLDPTFLNKQPQSWRNRQNKVIYEVFSTLLEAEQLWVSIDSNFPNDGFNFRMVQYVKMIPTADTEFRPAMQLSKFDRAEWCAFSPSSLSTLSNTIAMARFPSDFTPTPLGNKLFGLDKW</sequence>
<evidence type="ECO:0000313" key="2">
    <source>
        <dbReference type="Proteomes" id="UP000285060"/>
    </source>
</evidence>
<dbReference type="EMBL" id="QUSY01000044">
    <property type="protein sequence ID" value="RHY34104.1"/>
    <property type="molecule type" value="Genomic_DNA"/>
</dbReference>
<reference evidence="1 2" key="1">
    <citation type="submission" date="2018-08" db="EMBL/GenBank/DDBJ databases">
        <title>Aphanomyces genome sequencing and annotation.</title>
        <authorList>
            <person name="Minardi D."/>
            <person name="Oidtmann B."/>
            <person name="Van Der Giezen M."/>
            <person name="Studholme D.J."/>
        </authorList>
    </citation>
    <scope>NUCLEOTIDE SEQUENCE [LARGE SCALE GENOMIC DNA]</scope>
    <source>
        <strain evidence="1 2">NJM0002</strain>
    </source>
</reference>
<comment type="caution">
    <text evidence="1">The sequence shown here is derived from an EMBL/GenBank/DDBJ whole genome shotgun (WGS) entry which is preliminary data.</text>
</comment>
<protein>
    <submittedName>
        <fullName evidence="1">Uncharacterized protein</fullName>
    </submittedName>
</protein>
<dbReference type="AlphaFoldDB" id="A0A3R6W364"/>
<name>A0A3R6W364_9STRA</name>
<dbReference type="PANTHER" id="PTHR31630:SF6">
    <property type="entry name" value="PHYTANOYL-COA DIOXYGENASE-RELATED"/>
    <property type="match status" value="1"/>
</dbReference>
<proteinExistence type="predicted"/>
<accession>A0A3R6W364</accession>
<organism evidence="1 2">
    <name type="scientific">Aphanomyces invadans</name>
    <dbReference type="NCBI Taxonomy" id="157072"/>
    <lineage>
        <taxon>Eukaryota</taxon>
        <taxon>Sar</taxon>
        <taxon>Stramenopiles</taxon>
        <taxon>Oomycota</taxon>
        <taxon>Saprolegniomycetes</taxon>
        <taxon>Saprolegniales</taxon>
        <taxon>Verrucalvaceae</taxon>
        <taxon>Aphanomyces</taxon>
    </lineage>
</organism>
<dbReference type="Proteomes" id="UP000285060">
    <property type="component" value="Unassembled WGS sequence"/>
</dbReference>